<gene>
    <name evidence="4" type="ordered locus">BURPS1710b_A0747</name>
</gene>
<feature type="region of interest" description="Disordered" evidence="1">
    <location>
        <begin position="37"/>
        <end position="56"/>
    </location>
</feature>
<feature type="transmembrane region" description="Helical" evidence="2">
    <location>
        <begin position="572"/>
        <end position="593"/>
    </location>
</feature>
<evidence type="ECO:0000313" key="5">
    <source>
        <dbReference type="Proteomes" id="UP000002700"/>
    </source>
</evidence>
<feature type="transmembrane region" description="Helical" evidence="2">
    <location>
        <begin position="359"/>
        <end position="381"/>
    </location>
</feature>
<reference evidence="4 5" key="1">
    <citation type="submission" date="2005-09" db="EMBL/GenBank/DDBJ databases">
        <authorList>
            <person name="Woods D.E."/>
            <person name="Nierman W.C."/>
        </authorList>
    </citation>
    <scope>NUCLEOTIDE SEQUENCE [LARGE SCALE GENOMIC DNA]</scope>
    <source>
        <strain evidence="4 5">1710b</strain>
    </source>
</reference>
<dbReference type="KEGG" id="bpm:BURPS1710b_A0747"/>
<dbReference type="PANTHER" id="PTHR23028:SF53">
    <property type="entry name" value="ACYL_TRANSF_3 DOMAIN-CONTAINING PROTEIN"/>
    <property type="match status" value="1"/>
</dbReference>
<feature type="transmembrane region" description="Helical" evidence="2">
    <location>
        <begin position="188"/>
        <end position="212"/>
    </location>
</feature>
<feature type="transmembrane region" description="Helical" evidence="2">
    <location>
        <begin position="543"/>
        <end position="566"/>
    </location>
</feature>
<dbReference type="InterPro" id="IPR050879">
    <property type="entry name" value="Acyltransferase_3"/>
</dbReference>
<evidence type="ECO:0000256" key="1">
    <source>
        <dbReference type="SAM" id="MobiDB-lite"/>
    </source>
</evidence>
<dbReference type="GO" id="GO:0016020">
    <property type="term" value="C:membrane"/>
    <property type="evidence" value="ECO:0007669"/>
    <property type="project" value="TreeGrafter"/>
</dbReference>
<dbReference type="GO" id="GO:0016747">
    <property type="term" value="F:acyltransferase activity, transferring groups other than amino-acyl groups"/>
    <property type="evidence" value="ECO:0007669"/>
    <property type="project" value="InterPro"/>
</dbReference>
<accession>Q3JKJ8</accession>
<dbReference type="EMBL" id="CP000125">
    <property type="protein sequence ID" value="ABA51726.1"/>
    <property type="molecule type" value="Genomic_DNA"/>
</dbReference>
<feature type="compositionally biased region" description="Basic residues" evidence="1">
    <location>
        <begin position="45"/>
        <end position="56"/>
    </location>
</feature>
<feature type="transmembrane region" description="Helical" evidence="2">
    <location>
        <begin position="484"/>
        <end position="504"/>
    </location>
</feature>
<feature type="transmembrane region" description="Helical" evidence="2">
    <location>
        <begin position="402"/>
        <end position="424"/>
    </location>
</feature>
<proteinExistence type="predicted"/>
<keyword evidence="2" id="KW-1133">Transmembrane helix</keyword>
<protein>
    <submittedName>
        <fullName evidence="4">Acyltransferase family protein</fullName>
    </submittedName>
</protein>
<dbReference type="Proteomes" id="UP000002700">
    <property type="component" value="Chromosome II"/>
</dbReference>
<dbReference type="PANTHER" id="PTHR23028">
    <property type="entry name" value="ACETYLTRANSFERASE"/>
    <property type="match status" value="1"/>
</dbReference>
<feature type="transmembrane region" description="Helical" evidence="2">
    <location>
        <begin position="605"/>
        <end position="625"/>
    </location>
</feature>
<keyword evidence="4" id="KW-0808">Transferase</keyword>
<feature type="domain" description="Acyltransferase 3" evidence="3">
    <location>
        <begin position="330"/>
        <end position="625"/>
    </location>
</feature>
<evidence type="ECO:0000313" key="4">
    <source>
        <dbReference type="EMBL" id="ABA51726.1"/>
    </source>
</evidence>
<feature type="transmembrane region" description="Helical" evidence="2">
    <location>
        <begin position="510"/>
        <end position="531"/>
    </location>
</feature>
<dbReference type="Pfam" id="PF01757">
    <property type="entry name" value="Acyl_transf_3"/>
    <property type="match status" value="1"/>
</dbReference>
<feature type="transmembrane region" description="Helical" evidence="2">
    <location>
        <begin position="218"/>
        <end position="242"/>
    </location>
</feature>
<dbReference type="EnsemblBacteria" id="ABA51726">
    <property type="protein sequence ID" value="ABA51726"/>
    <property type="gene ID" value="BURPS1710b_A0747"/>
</dbReference>
<keyword evidence="2" id="KW-0812">Transmembrane</keyword>
<dbReference type="HOGENOM" id="CLU_465950_0_0_4"/>
<evidence type="ECO:0000256" key="2">
    <source>
        <dbReference type="SAM" id="Phobius"/>
    </source>
</evidence>
<organism evidence="4 5">
    <name type="scientific">Burkholderia pseudomallei (strain 1710b)</name>
    <dbReference type="NCBI Taxonomy" id="320372"/>
    <lineage>
        <taxon>Bacteria</taxon>
        <taxon>Pseudomonadati</taxon>
        <taxon>Pseudomonadota</taxon>
        <taxon>Betaproteobacteria</taxon>
        <taxon>Burkholderiales</taxon>
        <taxon>Burkholderiaceae</taxon>
        <taxon>Burkholderia</taxon>
        <taxon>pseudomallei group</taxon>
    </lineage>
</organism>
<sequence length="697" mass="75535">MPVDACRHAMHRPFATAHGAPCSTDPTHAARAGPHSLAPLIRATPPHRHRPRTDKKIPARSRTRGFFRTVAATGRFRQTARRPYAAASFSFFSARAFTRTLAGFAGNQRSAPVNGSLPKRFFFAGTACAVIFSRPGSVNSPAPFLWIEPSTTFSRAASTALTAFTSTAARSAICVASEAFVNLSFSGVGAAGAFATAFLATTFFAGAAFLAATFLAGAAAFLATFFAEVAMFLLPGVVVGYTKRATCELQRRILQAPRRFVQHFYALSAGFPQVLLRAADYGCRFSPYAQRFLRRVSNRPSELCSTFAFLYCPSASHRLGLGMRAVKHVRGLDGLRAVAVTLVFLSHRAHFGAVDVGQIGVWTFFLISGFLIVGELHRSRLAIERGASSRRYAFWLFAGKRALRILPVYYLLLAALAIAHRSVYQRGVDLGLRWHAVFLSDYWIGVVKEGWPGSTSHFWSLAVEQQFYLIAPIVLLAARASRHLTICAAAVALAAAAHLLLYRLHVSPVAVYAFSPWNFALIALGGIGGILRSGGIAAPEGVAGALAPWIGTAGAAFCATLALWAAPLPATAGGLADIGLGLSLGILLFWIVSHPEHPAVSLLEWAPLAYLGTISYGFYLFHNLIPERIGVVPGLYERLRVPSAWQELLPEILQFALAALLAHLSWQYLEKRVLDYKKPLDAALRRRFALSERPAAR</sequence>
<dbReference type="GO" id="GO:0009103">
    <property type="term" value="P:lipopolysaccharide biosynthetic process"/>
    <property type="evidence" value="ECO:0007669"/>
    <property type="project" value="TreeGrafter"/>
</dbReference>
<dbReference type="InterPro" id="IPR002656">
    <property type="entry name" value="Acyl_transf_3_dom"/>
</dbReference>
<keyword evidence="2" id="KW-0472">Membrane</keyword>
<feature type="transmembrane region" description="Helical" evidence="2">
    <location>
        <begin position="334"/>
        <end position="353"/>
    </location>
</feature>
<evidence type="ECO:0000259" key="3">
    <source>
        <dbReference type="Pfam" id="PF01757"/>
    </source>
</evidence>
<keyword evidence="4" id="KW-0012">Acyltransferase</keyword>
<name>Q3JKJ8_BURP1</name>
<dbReference type="AlphaFoldDB" id="Q3JKJ8"/>